<evidence type="ECO:0000313" key="10">
    <source>
        <dbReference type="Proteomes" id="UP000220133"/>
    </source>
</evidence>
<feature type="transmembrane region" description="Helical" evidence="7">
    <location>
        <begin position="62"/>
        <end position="84"/>
    </location>
</feature>
<evidence type="ECO:0000313" key="9">
    <source>
        <dbReference type="EMBL" id="ATL48061.1"/>
    </source>
</evidence>
<evidence type="ECO:0000256" key="7">
    <source>
        <dbReference type="SAM" id="Phobius"/>
    </source>
</evidence>
<dbReference type="Proteomes" id="UP000220133">
    <property type="component" value="Chromosome"/>
</dbReference>
<evidence type="ECO:0000256" key="1">
    <source>
        <dbReference type="ARBA" id="ARBA00004651"/>
    </source>
</evidence>
<organism evidence="9 10">
    <name type="scientific">Chitinophaga caeni</name>
    <dbReference type="NCBI Taxonomy" id="2029983"/>
    <lineage>
        <taxon>Bacteria</taxon>
        <taxon>Pseudomonadati</taxon>
        <taxon>Bacteroidota</taxon>
        <taxon>Chitinophagia</taxon>
        <taxon>Chitinophagales</taxon>
        <taxon>Chitinophagaceae</taxon>
        <taxon>Chitinophaga</taxon>
    </lineage>
</organism>
<keyword evidence="6 7" id="KW-0472">Membrane</keyword>
<dbReference type="Pfam" id="PF01569">
    <property type="entry name" value="PAP2"/>
    <property type="match status" value="1"/>
</dbReference>
<feature type="transmembrane region" description="Helical" evidence="7">
    <location>
        <begin position="194"/>
        <end position="214"/>
    </location>
</feature>
<dbReference type="EMBL" id="CP023777">
    <property type="protein sequence ID" value="ATL48061.1"/>
    <property type="molecule type" value="Genomic_DNA"/>
</dbReference>
<sequence length="231" mass="26512">MDLQLVSTPGITKPAYVKLRKMNPFFMLFIFWNIGMIFIFFNASKELAFISINHFRSFAGDIFFSVFSFLGNGTILIPLALLFIYQKKYKYLAGLVTSALLNTLLVSWLKHAFDHFRPLACYGENVVQTASWITLYQKYSFPSGHTAIAFCIALYMSLAYRKNPYIAMAAFLAACLTGYSRVYLGEHFLEDVWFGSAVGVCTAYISFIAIEYIFKITSWKRKYNTFETIKI</sequence>
<feature type="transmembrane region" description="Helical" evidence="7">
    <location>
        <begin position="91"/>
        <end position="109"/>
    </location>
</feature>
<evidence type="ECO:0000256" key="2">
    <source>
        <dbReference type="ARBA" id="ARBA00022475"/>
    </source>
</evidence>
<dbReference type="InterPro" id="IPR036938">
    <property type="entry name" value="PAP2/HPO_sf"/>
</dbReference>
<keyword evidence="3 7" id="KW-0812">Transmembrane</keyword>
<feature type="transmembrane region" description="Helical" evidence="7">
    <location>
        <begin position="25"/>
        <end position="42"/>
    </location>
</feature>
<proteinExistence type="predicted"/>
<feature type="transmembrane region" description="Helical" evidence="7">
    <location>
        <begin position="139"/>
        <end position="158"/>
    </location>
</feature>
<evidence type="ECO:0000256" key="3">
    <source>
        <dbReference type="ARBA" id="ARBA00022692"/>
    </source>
</evidence>
<evidence type="ECO:0000256" key="6">
    <source>
        <dbReference type="ARBA" id="ARBA00023136"/>
    </source>
</evidence>
<evidence type="ECO:0000259" key="8">
    <source>
        <dbReference type="SMART" id="SM00014"/>
    </source>
</evidence>
<dbReference type="AlphaFoldDB" id="A0A291QVV3"/>
<reference evidence="9 10" key="1">
    <citation type="submission" date="2017-10" db="EMBL/GenBank/DDBJ databases">
        <title>Paenichitinophaga pekingensis gen. nov., sp. nov., isolated from activated sludge.</title>
        <authorList>
            <person name="Jin D."/>
            <person name="Kong X."/>
            <person name="Deng Y."/>
            <person name="Bai Z."/>
        </authorList>
    </citation>
    <scope>NUCLEOTIDE SEQUENCE [LARGE SCALE GENOMIC DNA]</scope>
    <source>
        <strain evidence="9 10">13</strain>
    </source>
</reference>
<dbReference type="SMART" id="SM00014">
    <property type="entry name" value="acidPPc"/>
    <property type="match status" value="1"/>
</dbReference>
<gene>
    <name evidence="9" type="ORF">COR50_13300</name>
</gene>
<keyword evidence="4" id="KW-0378">Hydrolase</keyword>
<dbReference type="RefSeq" id="WP_098194438.1">
    <property type="nucleotide sequence ID" value="NZ_CP023777.1"/>
</dbReference>
<dbReference type="SUPFAM" id="SSF48317">
    <property type="entry name" value="Acid phosphatase/Vanadium-dependent haloperoxidase"/>
    <property type="match status" value="1"/>
</dbReference>
<dbReference type="PANTHER" id="PTHR14969:SF62">
    <property type="entry name" value="DECAPRENYLPHOSPHORYL-5-PHOSPHORIBOSE PHOSPHATASE RV3807C-RELATED"/>
    <property type="match status" value="1"/>
</dbReference>
<evidence type="ECO:0000256" key="4">
    <source>
        <dbReference type="ARBA" id="ARBA00022801"/>
    </source>
</evidence>
<feature type="transmembrane region" description="Helical" evidence="7">
    <location>
        <begin position="165"/>
        <end position="182"/>
    </location>
</feature>
<keyword evidence="5 7" id="KW-1133">Transmembrane helix</keyword>
<name>A0A291QVV3_9BACT</name>
<dbReference type="OrthoDB" id="9773582at2"/>
<dbReference type="GO" id="GO:0005886">
    <property type="term" value="C:plasma membrane"/>
    <property type="evidence" value="ECO:0007669"/>
    <property type="project" value="UniProtKB-SubCell"/>
</dbReference>
<feature type="domain" description="Phosphatidic acid phosphatase type 2/haloperoxidase" evidence="8">
    <location>
        <begin position="87"/>
        <end position="207"/>
    </location>
</feature>
<accession>A0A291QVV3</accession>
<dbReference type="GO" id="GO:0016787">
    <property type="term" value="F:hydrolase activity"/>
    <property type="evidence" value="ECO:0007669"/>
    <property type="project" value="UniProtKB-KW"/>
</dbReference>
<dbReference type="InterPro" id="IPR000326">
    <property type="entry name" value="PAP2/HPO"/>
</dbReference>
<dbReference type="CDD" id="cd01610">
    <property type="entry name" value="PAP2_like"/>
    <property type="match status" value="1"/>
</dbReference>
<dbReference type="KEGG" id="cbae:COR50_13300"/>
<evidence type="ECO:0000256" key="5">
    <source>
        <dbReference type="ARBA" id="ARBA00022989"/>
    </source>
</evidence>
<keyword evidence="2" id="KW-1003">Cell membrane</keyword>
<dbReference type="Gene3D" id="1.20.144.10">
    <property type="entry name" value="Phosphatidic acid phosphatase type 2/haloperoxidase"/>
    <property type="match status" value="1"/>
</dbReference>
<keyword evidence="10" id="KW-1185">Reference proteome</keyword>
<comment type="subcellular location">
    <subcellularLocation>
        <location evidence="1">Cell membrane</location>
        <topology evidence="1">Multi-pass membrane protein</topology>
    </subcellularLocation>
</comment>
<dbReference type="PANTHER" id="PTHR14969">
    <property type="entry name" value="SPHINGOSINE-1-PHOSPHATE PHOSPHOHYDROLASE"/>
    <property type="match status" value="1"/>
</dbReference>
<protein>
    <recommendedName>
        <fullName evidence="8">Phosphatidic acid phosphatase type 2/haloperoxidase domain-containing protein</fullName>
    </recommendedName>
</protein>